<protein>
    <submittedName>
        <fullName evidence="1">Uncharacterized protein</fullName>
    </submittedName>
</protein>
<accession>A0AAN9SUY5</accession>
<gene>
    <name evidence="1" type="ORF">VNO78_06321</name>
</gene>
<name>A0AAN9SUY5_PSOTE</name>
<keyword evidence="2" id="KW-1185">Reference proteome</keyword>
<organism evidence="1 2">
    <name type="scientific">Psophocarpus tetragonolobus</name>
    <name type="common">Winged bean</name>
    <name type="synonym">Dolichos tetragonolobus</name>
    <dbReference type="NCBI Taxonomy" id="3891"/>
    <lineage>
        <taxon>Eukaryota</taxon>
        <taxon>Viridiplantae</taxon>
        <taxon>Streptophyta</taxon>
        <taxon>Embryophyta</taxon>
        <taxon>Tracheophyta</taxon>
        <taxon>Spermatophyta</taxon>
        <taxon>Magnoliopsida</taxon>
        <taxon>eudicotyledons</taxon>
        <taxon>Gunneridae</taxon>
        <taxon>Pentapetalae</taxon>
        <taxon>rosids</taxon>
        <taxon>fabids</taxon>
        <taxon>Fabales</taxon>
        <taxon>Fabaceae</taxon>
        <taxon>Papilionoideae</taxon>
        <taxon>50 kb inversion clade</taxon>
        <taxon>NPAAA clade</taxon>
        <taxon>indigoferoid/millettioid clade</taxon>
        <taxon>Phaseoleae</taxon>
        <taxon>Psophocarpus</taxon>
    </lineage>
</organism>
<comment type="caution">
    <text evidence="1">The sequence shown here is derived from an EMBL/GenBank/DDBJ whole genome shotgun (WGS) entry which is preliminary data.</text>
</comment>
<dbReference type="AlphaFoldDB" id="A0AAN9SUY5"/>
<evidence type="ECO:0000313" key="2">
    <source>
        <dbReference type="Proteomes" id="UP001386955"/>
    </source>
</evidence>
<dbReference type="EMBL" id="JAYMYS010000002">
    <property type="protein sequence ID" value="KAK7405125.1"/>
    <property type="molecule type" value="Genomic_DNA"/>
</dbReference>
<reference evidence="1 2" key="1">
    <citation type="submission" date="2024-01" db="EMBL/GenBank/DDBJ databases">
        <title>The genomes of 5 underutilized Papilionoideae crops provide insights into root nodulation and disease resistanc.</title>
        <authorList>
            <person name="Jiang F."/>
        </authorList>
    </citation>
    <scope>NUCLEOTIDE SEQUENCE [LARGE SCALE GENOMIC DNA]</scope>
    <source>
        <strain evidence="1">DUOXIRENSHENG_FW03</strain>
        <tissue evidence="1">Leaves</tissue>
    </source>
</reference>
<evidence type="ECO:0000313" key="1">
    <source>
        <dbReference type="EMBL" id="KAK7405125.1"/>
    </source>
</evidence>
<sequence>MATSMGALGITEDENFHWSIDDASLPVACNRTIAPDVGGWNHRKNGIISRALWRLWLKWLCPWVLRNTLMVCRSSNEQCDEERNEVLIKVVQSENDYLFGKWEDVGVWKLWASRVVYELELKCPSLLGSGFRGRGFAWEEDMGLGLESGKESSAYLQIRGKSIPPNMKLLSFLIGYDKNFVVGELYHCS</sequence>
<dbReference type="Proteomes" id="UP001386955">
    <property type="component" value="Unassembled WGS sequence"/>
</dbReference>
<proteinExistence type="predicted"/>